<dbReference type="EMBL" id="CP019474">
    <property type="protein sequence ID" value="UQC77725.1"/>
    <property type="molecule type" value="Genomic_DNA"/>
</dbReference>
<dbReference type="GeneID" id="73337231"/>
<reference evidence="2" key="1">
    <citation type="journal article" date="2021" name="Mol. Plant Microbe Interact.">
        <title>Complete Genome Sequence of the Plant-Pathogenic Fungus Colletotrichum lupini.</title>
        <authorList>
            <person name="Baroncelli R."/>
            <person name="Pensec F."/>
            <person name="Da Lio D."/>
            <person name="Boufleur T."/>
            <person name="Vicente I."/>
            <person name="Sarrocco S."/>
            <person name="Picot A."/>
            <person name="Baraldi E."/>
            <person name="Sukno S."/>
            <person name="Thon M."/>
            <person name="Le Floch G."/>
        </authorList>
    </citation>
    <scope>NUCLEOTIDE SEQUENCE</scope>
    <source>
        <strain evidence="2">IMI 504893</strain>
    </source>
</reference>
<keyword evidence="3" id="KW-1185">Reference proteome</keyword>
<gene>
    <name evidence="2" type="ORF">CLUP02_03196</name>
</gene>
<proteinExistence type="predicted"/>
<sequence length="451" mass="50266">MSEYPSYISDGRYNSVTCVVICSSDFSPEAALSRRYQGGADRLSRPKIARSRGLVRVGWLQHLLKAMDDGLVQYRDAVCRAISHGSLTPSWKLKRTMHKVRSPSWDSPDWLKLRQHMSLAKQGSLLSARGKLGCASYPMFLGFPVPSITTEPVTEKCNGGVIPDILRVFVKMTVPPPLRTRPASLTGTMFQSALRPSTHHRSNIALPRRRKRALAVLHRSAKPHPLTMSNLVPCQSYATAHTYPSLVTRPSTPARTPLVPGNMGVAASDRLGPPYHLRHQTRLNPGNQVVSQPLHSANVDAFLRPRSSLQSTNQTSRIPGFLGITLLPNQDRHTEYAQSRAKIWYFHSHCRNESPCTAMSNLKTTHTLLPEGDSIQGRFNMKLDCWSVGVIHYFITRLPLPHPTSTHTQSSILLRPIATMNTTAHATPMMLQKKSSDETSFPVDPLDFSYN</sequence>
<evidence type="ECO:0000313" key="3">
    <source>
        <dbReference type="Proteomes" id="UP000830671"/>
    </source>
</evidence>
<feature type="region of interest" description="Disordered" evidence="1">
    <location>
        <begin position="431"/>
        <end position="451"/>
    </location>
</feature>
<dbReference type="AlphaFoldDB" id="A0A9Q8SIS4"/>
<organism evidence="2 3">
    <name type="scientific">Colletotrichum lupini</name>
    <dbReference type="NCBI Taxonomy" id="145971"/>
    <lineage>
        <taxon>Eukaryota</taxon>
        <taxon>Fungi</taxon>
        <taxon>Dikarya</taxon>
        <taxon>Ascomycota</taxon>
        <taxon>Pezizomycotina</taxon>
        <taxon>Sordariomycetes</taxon>
        <taxon>Hypocreomycetidae</taxon>
        <taxon>Glomerellales</taxon>
        <taxon>Glomerellaceae</taxon>
        <taxon>Colletotrichum</taxon>
        <taxon>Colletotrichum acutatum species complex</taxon>
    </lineage>
</organism>
<name>A0A9Q8SIS4_9PEZI</name>
<dbReference type="Proteomes" id="UP000830671">
    <property type="component" value="Chromosome 2"/>
</dbReference>
<evidence type="ECO:0000256" key="1">
    <source>
        <dbReference type="SAM" id="MobiDB-lite"/>
    </source>
</evidence>
<protein>
    <submittedName>
        <fullName evidence="2">Uncharacterized protein</fullName>
    </submittedName>
</protein>
<dbReference type="RefSeq" id="XP_049139364.1">
    <property type="nucleotide sequence ID" value="XM_049282221.1"/>
</dbReference>
<dbReference type="KEGG" id="clup:CLUP02_03196"/>
<evidence type="ECO:0000313" key="2">
    <source>
        <dbReference type="EMBL" id="UQC77725.1"/>
    </source>
</evidence>
<accession>A0A9Q8SIS4</accession>